<proteinExistence type="predicted"/>
<keyword evidence="2" id="KW-0677">Repeat</keyword>
<feature type="domain" description="AN1-type" evidence="7">
    <location>
        <begin position="94"/>
        <end position="142"/>
    </location>
</feature>
<evidence type="ECO:0000313" key="9">
    <source>
        <dbReference type="EMBL" id="KAG8449803.1"/>
    </source>
</evidence>
<dbReference type="Pfam" id="PF02809">
    <property type="entry name" value="UIM"/>
    <property type="match status" value="2"/>
</dbReference>
<dbReference type="SMART" id="SM00726">
    <property type="entry name" value="UIM"/>
    <property type="match status" value="2"/>
</dbReference>
<name>A0A8T2K1B8_9PIPI</name>
<dbReference type="Pfam" id="PF01428">
    <property type="entry name" value="zf-AN1"/>
    <property type="match status" value="2"/>
</dbReference>
<dbReference type="PROSITE" id="PS51039">
    <property type="entry name" value="ZF_AN1"/>
    <property type="match status" value="2"/>
</dbReference>
<dbReference type="EMBL" id="JAACNH010000008">
    <property type="protein sequence ID" value="KAG8435127.1"/>
    <property type="molecule type" value="Genomic_DNA"/>
</dbReference>
<keyword evidence="3 5" id="KW-0863">Zinc-finger</keyword>
<dbReference type="GO" id="GO:0008270">
    <property type="term" value="F:zinc ion binding"/>
    <property type="evidence" value="ECO:0007669"/>
    <property type="project" value="UniProtKB-KW"/>
</dbReference>
<evidence type="ECO:0000313" key="10">
    <source>
        <dbReference type="Proteomes" id="UP000812440"/>
    </source>
</evidence>
<dbReference type="Gene3D" id="4.10.1110.10">
    <property type="entry name" value="AN1-like Zinc finger"/>
    <property type="match status" value="2"/>
</dbReference>
<dbReference type="InterPro" id="IPR003903">
    <property type="entry name" value="UIM_dom"/>
</dbReference>
<evidence type="ECO:0000256" key="5">
    <source>
        <dbReference type="PROSITE-ProRule" id="PRU00449"/>
    </source>
</evidence>
<dbReference type="AlphaFoldDB" id="A0A8T2K1B8"/>
<reference evidence="9" key="1">
    <citation type="thesis" date="2020" institute="ProQuest LLC" country="789 East Eisenhower Parkway, Ann Arbor, MI, USA">
        <title>Comparative Genomics and Chromosome Evolution.</title>
        <authorList>
            <person name="Mudd A.B."/>
        </authorList>
    </citation>
    <scope>NUCLEOTIDE SEQUENCE</scope>
    <source>
        <strain evidence="9">Female2</strain>
        <tissue evidence="9">Blood</tissue>
    </source>
</reference>
<dbReference type="SUPFAM" id="SSF118310">
    <property type="entry name" value="AN1-like Zinc finger"/>
    <property type="match status" value="2"/>
</dbReference>
<dbReference type="GO" id="GO:0005783">
    <property type="term" value="C:endoplasmic reticulum"/>
    <property type="evidence" value="ECO:0007669"/>
    <property type="project" value="TreeGrafter"/>
</dbReference>
<evidence type="ECO:0000256" key="1">
    <source>
        <dbReference type="ARBA" id="ARBA00022723"/>
    </source>
</evidence>
<evidence type="ECO:0000313" key="8">
    <source>
        <dbReference type="EMBL" id="KAG8435127.1"/>
    </source>
</evidence>
<evidence type="ECO:0000256" key="6">
    <source>
        <dbReference type="SAM" id="MobiDB-lite"/>
    </source>
</evidence>
<dbReference type="PANTHER" id="PTHR14677:SF42">
    <property type="entry name" value="AN1-TYPE ZINC FINGER PROTEIN 2A"/>
    <property type="match status" value="1"/>
</dbReference>
<keyword evidence="10" id="KW-1185">Reference proteome</keyword>
<dbReference type="Proteomes" id="UP000812440">
    <property type="component" value="Chromosome 7"/>
</dbReference>
<evidence type="ECO:0000256" key="4">
    <source>
        <dbReference type="ARBA" id="ARBA00022833"/>
    </source>
</evidence>
<gene>
    <name evidence="8" type="ORF">GDO86_013179</name>
    <name evidence="9" type="ORF">GDO86_016463</name>
</gene>
<evidence type="ECO:0000256" key="3">
    <source>
        <dbReference type="ARBA" id="ARBA00022771"/>
    </source>
</evidence>
<keyword evidence="4" id="KW-0862">Zinc</keyword>
<dbReference type="InterPro" id="IPR035896">
    <property type="entry name" value="AN1-like_Znf"/>
</dbReference>
<dbReference type="FunFam" id="4.10.1110.10:FF:000004">
    <property type="entry name" value="AN1-type zinc finger protein 2B isoform X1"/>
    <property type="match status" value="1"/>
</dbReference>
<dbReference type="FunFam" id="4.10.1110.10:FF:000003">
    <property type="entry name" value="AN1-type zinc finger protein 2B isoform X1"/>
    <property type="match status" value="1"/>
</dbReference>
<comment type="caution">
    <text evidence="9">The sequence shown here is derived from an EMBL/GenBank/DDBJ whole genome shotgun (WGS) entry which is preliminary data.</text>
</comment>
<organism evidence="9 10">
    <name type="scientific">Hymenochirus boettgeri</name>
    <name type="common">Congo dwarf clawed frog</name>
    <dbReference type="NCBI Taxonomy" id="247094"/>
    <lineage>
        <taxon>Eukaryota</taxon>
        <taxon>Metazoa</taxon>
        <taxon>Chordata</taxon>
        <taxon>Craniata</taxon>
        <taxon>Vertebrata</taxon>
        <taxon>Euteleostomi</taxon>
        <taxon>Amphibia</taxon>
        <taxon>Batrachia</taxon>
        <taxon>Anura</taxon>
        <taxon>Pipoidea</taxon>
        <taxon>Pipidae</taxon>
        <taxon>Pipinae</taxon>
        <taxon>Hymenochirus</taxon>
    </lineage>
</organism>
<dbReference type="GO" id="GO:0045047">
    <property type="term" value="P:protein targeting to ER"/>
    <property type="evidence" value="ECO:0007669"/>
    <property type="project" value="TreeGrafter"/>
</dbReference>
<dbReference type="PANTHER" id="PTHR14677">
    <property type="entry name" value="ARSENITE INDUCUBLE RNA ASSOCIATED PROTEIN AIP-1-RELATED"/>
    <property type="match status" value="1"/>
</dbReference>
<dbReference type="Proteomes" id="UP000812440">
    <property type="component" value="Chromosome 8_10"/>
</dbReference>
<protein>
    <recommendedName>
        <fullName evidence="7">AN1-type domain-containing protein</fullName>
    </recommendedName>
</protein>
<dbReference type="Pfam" id="PF25403">
    <property type="entry name" value="zf-C2H2_ZFAND2"/>
    <property type="match status" value="1"/>
</dbReference>
<feature type="domain" description="AN1-type" evidence="7">
    <location>
        <begin position="4"/>
        <end position="52"/>
    </location>
</feature>
<dbReference type="SMART" id="SM00154">
    <property type="entry name" value="ZnF_AN1"/>
    <property type="match status" value="2"/>
</dbReference>
<evidence type="ECO:0000256" key="2">
    <source>
        <dbReference type="ARBA" id="ARBA00022737"/>
    </source>
</evidence>
<feature type="compositionally biased region" description="Polar residues" evidence="6">
    <location>
        <begin position="178"/>
        <end position="187"/>
    </location>
</feature>
<evidence type="ECO:0000259" key="7">
    <source>
        <dbReference type="PROSITE" id="PS51039"/>
    </source>
</evidence>
<keyword evidence="1" id="KW-0479">Metal-binding</keyword>
<dbReference type="InterPro" id="IPR057357">
    <property type="entry name" value="Znf-C2H2_ZFAND2A/B"/>
</dbReference>
<dbReference type="EMBL" id="JAACNH010000003">
    <property type="protein sequence ID" value="KAG8449803.1"/>
    <property type="molecule type" value="Genomic_DNA"/>
</dbReference>
<dbReference type="InterPro" id="IPR000058">
    <property type="entry name" value="Znf_AN1"/>
</dbReference>
<feature type="region of interest" description="Disordered" evidence="6">
    <location>
        <begin position="166"/>
        <end position="191"/>
    </location>
</feature>
<dbReference type="EMBL" id="JAACNH010000003">
    <property type="protein sequence ID" value="KAG8449804.1"/>
    <property type="molecule type" value="Genomic_DNA"/>
</dbReference>
<accession>A0A8T2K1B8</accession>
<sequence length="260" mass="29610">MELPDLGKHCSEPTCRQLDFLPMKCDACDELFCKNHITYDQHTCPSAYKKDVQVPVCPLCSAPIPVKRGEMADIAVSKHIDRNCKFDLSNRKQKIFKSRCLKPGCKKKELMEITCDHCQNNFCISHRHPLDHDCKSAAGMISKAGFAALNRSKLGSQEYNAKVKEISTSTRTEPSENMKYQQKSSDLPYSEGSKVISGEIQNRMEEDEALQRALELSLLETGLNHLLTISPEEEDWELQQALEASREEHRRLRRKAVKVN</sequence>
<dbReference type="OrthoDB" id="431929at2759"/>
<dbReference type="PROSITE" id="PS50330">
    <property type="entry name" value="UIM"/>
    <property type="match status" value="1"/>
</dbReference>
<dbReference type="GO" id="GO:0043161">
    <property type="term" value="P:proteasome-mediated ubiquitin-dependent protein catabolic process"/>
    <property type="evidence" value="ECO:0007669"/>
    <property type="project" value="TreeGrafter"/>
</dbReference>